<dbReference type="FunFam" id="3.40.50.2000:FF:000149">
    <property type="entry name" value="Glycogen phosphorylase, muscle form"/>
    <property type="match status" value="1"/>
</dbReference>
<evidence type="ECO:0000256" key="1">
    <source>
        <dbReference type="ARBA" id="ARBA00001933"/>
    </source>
</evidence>
<dbReference type="EC" id="2.4.1.1" evidence="11"/>
<reference evidence="14" key="1">
    <citation type="submission" date="2020-05" db="UniProtKB">
        <authorList>
            <consortium name="EnsemblMetazoa"/>
        </authorList>
    </citation>
    <scope>IDENTIFICATION</scope>
    <source>
        <strain evidence="14">Yale</strain>
    </source>
</reference>
<evidence type="ECO:0000259" key="13">
    <source>
        <dbReference type="Pfam" id="PF13635"/>
    </source>
</evidence>
<dbReference type="InterPro" id="IPR027417">
    <property type="entry name" value="P-loop_NTPase"/>
</dbReference>
<keyword evidence="15" id="KW-1185">Reference proteome</keyword>
<evidence type="ECO:0000256" key="6">
    <source>
        <dbReference type="ARBA" id="ARBA00022898"/>
    </source>
</evidence>
<name>A0A1B0G027_GLOMM</name>
<dbReference type="AlphaFoldDB" id="A0A1B0G027"/>
<evidence type="ECO:0000313" key="14">
    <source>
        <dbReference type="EnsemblMetazoa" id="GMOY006581-PA"/>
    </source>
</evidence>
<dbReference type="Pfam" id="PF00343">
    <property type="entry name" value="Phosphorylase"/>
    <property type="match status" value="1"/>
</dbReference>
<keyword evidence="5 11" id="KW-0808">Transferase</keyword>
<dbReference type="NCBIfam" id="TIGR02093">
    <property type="entry name" value="P_ylase"/>
    <property type="match status" value="1"/>
</dbReference>
<feature type="domain" description="AAA" evidence="12">
    <location>
        <begin position="685"/>
        <end position="819"/>
    </location>
</feature>
<dbReference type="InterPro" id="IPR035090">
    <property type="entry name" value="Pyridoxal_P_attach_site"/>
</dbReference>
<keyword evidence="3" id="KW-0321">Glycogen metabolism</keyword>
<dbReference type="InterPro" id="IPR000811">
    <property type="entry name" value="Glyco_trans_35"/>
</dbReference>
<dbReference type="GO" id="GO:0030170">
    <property type="term" value="F:pyridoxal phosphate binding"/>
    <property type="evidence" value="ECO:0007669"/>
    <property type="project" value="InterPro"/>
</dbReference>
<dbReference type="VEuPathDB" id="VectorBase:GMOY006581"/>
<dbReference type="PANTHER" id="PTHR11468">
    <property type="entry name" value="GLYCOGEN PHOSPHORYLASE"/>
    <property type="match status" value="1"/>
</dbReference>
<dbReference type="PhylomeDB" id="A0A1B0G027"/>
<evidence type="ECO:0000256" key="11">
    <source>
        <dbReference type="RuleBase" id="RU000587"/>
    </source>
</evidence>
<evidence type="ECO:0000256" key="10">
    <source>
        <dbReference type="ARBA" id="ARBA00046783"/>
    </source>
</evidence>
<proteinExistence type="inferred from homology"/>
<evidence type="ECO:0000313" key="15">
    <source>
        <dbReference type="Proteomes" id="UP000092444"/>
    </source>
</evidence>
<feature type="domain" description="DUF4143" evidence="13">
    <location>
        <begin position="889"/>
        <end position="1052"/>
    </location>
</feature>
<dbReference type="GO" id="GO:0005737">
    <property type="term" value="C:cytoplasm"/>
    <property type="evidence" value="ECO:0007669"/>
    <property type="project" value="TreeGrafter"/>
</dbReference>
<dbReference type="SUPFAM" id="SSF53756">
    <property type="entry name" value="UDP-Glycosyltransferase/glycogen phosphorylase"/>
    <property type="match status" value="1"/>
</dbReference>
<evidence type="ECO:0000256" key="9">
    <source>
        <dbReference type="ARBA" id="ARBA00037413"/>
    </source>
</evidence>
<keyword evidence="7 11" id="KW-0119">Carbohydrate metabolism</keyword>
<dbReference type="EMBL" id="CCAG010006596">
    <property type="status" value="NOT_ANNOTATED_CDS"/>
    <property type="molecule type" value="Genomic_DNA"/>
</dbReference>
<comment type="subunit">
    <text evidence="10">Homodimer; enzymatically active. Interacts with PPP1R3B; recruits the phosphatase PP1 which dephosphorylates and inactivates PYGL/glycogen phosphorylase.</text>
</comment>
<dbReference type="InterPro" id="IPR041682">
    <property type="entry name" value="AAA_14"/>
</dbReference>
<protein>
    <recommendedName>
        <fullName evidence="11">Alpha-1,4 glucan phosphorylase</fullName>
        <ecNumber evidence="11">2.4.1.1</ecNumber>
    </recommendedName>
</protein>
<evidence type="ECO:0000256" key="2">
    <source>
        <dbReference type="ARBA" id="ARBA00006047"/>
    </source>
</evidence>
<comment type="function">
    <text evidence="9 11">Allosteric enzyme that catalyzes the rate-limiting step in glycogen catabolism, the phosphorolytic cleavage of glycogen to produce glucose-1-phosphate, and plays a central role in maintaining cellular and organismal glucose homeostasis.</text>
</comment>
<comment type="catalytic activity">
    <reaction evidence="8">
        <text>[(1-&gt;4)-alpha-D-glucosyl](n) + phosphate = [(1-&gt;4)-alpha-D-glucosyl](n-1) + alpha-D-glucose 1-phosphate</text>
        <dbReference type="Rhea" id="RHEA:41732"/>
        <dbReference type="Rhea" id="RHEA-COMP:9584"/>
        <dbReference type="Rhea" id="RHEA-COMP:9586"/>
        <dbReference type="ChEBI" id="CHEBI:15444"/>
        <dbReference type="ChEBI" id="CHEBI:43474"/>
        <dbReference type="ChEBI" id="CHEBI:58601"/>
        <dbReference type="EC" id="2.4.1.1"/>
    </reaction>
    <physiologicalReaction direction="left-to-right" evidence="8">
        <dbReference type="Rhea" id="RHEA:41733"/>
    </physiologicalReaction>
</comment>
<evidence type="ECO:0000256" key="8">
    <source>
        <dbReference type="ARBA" id="ARBA00036074"/>
    </source>
</evidence>
<comment type="cofactor">
    <cofactor evidence="1 11">
        <name>pyridoxal 5'-phosphate</name>
        <dbReference type="ChEBI" id="CHEBI:597326"/>
    </cofactor>
</comment>
<evidence type="ECO:0000256" key="7">
    <source>
        <dbReference type="ARBA" id="ARBA00023277"/>
    </source>
</evidence>
<keyword evidence="4 11" id="KW-0328">Glycosyltransferase</keyword>
<dbReference type="PANTHER" id="PTHR11468:SF3">
    <property type="entry name" value="GLYCOGEN PHOSPHORYLASE, LIVER FORM"/>
    <property type="match status" value="1"/>
</dbReference>
<dbReference type="SUPFAM" id="SSF52540">
    <property type="entry name" value="P-loop containing nucleoside triphosphate hydrolases"/>
    <property type="match status" value="1"/>
</dbReference>
<organism evidence="14 15">
    <name type="scientific">Glossina morsitans morsitans</name>
    <name type="common">Savannah tsetse fly</name>
    <dbReference type="NCBI Taxonomy" id="37546"/>
    <lineage>
        <taxon>Eukaryota</taxon>
        <taxon>Metazoa</taxon>
        <taxon>Ecdysozoa</taxon>
        <taxon>Arthropoda</taxon>
        <taxon>Hexapoda</taxon>
        <taxon>Insecta</taxon>
        <taxon>Pterygota</taxon>
        <taxon>Neoptera</taxon>
        <taxon>Endopterygota</taxon>
        <taxon>Diptera</taxon>
        <taxon>Brachycera</taxon>
        <taxon>Muscomorpha</taxon>
        <taxon>Hippoboscoidea</taxon>
        <taxon>Glossinidae</taxon>
        <taxon>Glossina</taxon>
    </lineage>
</organism>
<dbReference type="PROSITE" id="PS00102">
    <property type="entry name" value="PHOSPHORYLASE"/>
    <property type="match status" value="1"/>
</dbReference>
<dbReference type="GO" id="GO:0005980">
    <property type="term" value="P:glycogen catabolic process"/>
    <property type="evidence" value="ECO:0007669"/>
    <property type="project" value="TreeGrafter"/>
</dbReference>
<dbReference type="InterPro" id="IPR025420">
    <property type="entry name" value="DUF4143"/>
</dbReference>
<evidence type="ECO:0000256" key="5">
    <source>
        <dbReference type="ARBA" id="ARBA00022679"/>
    </source>
</evidence>
<evidence type="ECO:0000259" key="12">
    <source>
        <dbReference type="Pfam" id="PF13173"/>
    </source>
</evidence>
<comment type="similarity">
    <text evidence="2 11">Belongs to the glycogen phosphorylase family.</text>
</comment>
<evidence type="ECO:0000256" key="4">
    <source>
        <dbReference type="ARBA" id="ARBA00022676"/>
    </source>
</evidence>
<dbReference type="Gene3D" id="3.40.50.2000">
    <property type="entry name" value="Glycogen Phosphorylase B"/>
    <property type="match status" value="2"/>
</dbReference>
<accession>A0A1B0G027</accession>
<dbReference type="GO" id="GO:0008184">
    <property type="term" value="F:glycogen phosphorylase activity"/>
    <property type="evidence" value="ECO:0007669"/>
    <property type="project" value="InterPro"/>
</dbReference>
<dbReference type="CDD" id="cd04300">
    <property type="entry name" value="GT35_Glycogen_Phosphorylase"/>
    <property type="match status" value="1"/>
</dbReference>
<sequence length="1105" mass="126299">ATQEQIFQAVCYTVKDVIIDNWLETQNAYKEQDPKTVYYMSMEFLMGRALGNNLINLTAYKEVKEALDELGLDLNVIEDQEPDPALGNGGLGRLAACFLDSLATLNYSAYGCGIRYRYGMFKQQIKDGYQVEVPDNWLKNGYPFELRRPEYAKEVHFGGYVDVEYDPAIGSNKFVHKGYQAVKAVPFDMPIVGYNNKIVNTLRIWDAEPIVDFELDSFDKGDYKKAVEQENLARNIVEVLYPNDNHMAGKELRLKQQYFFVSASLQAAIAKYKKNHKDIMKLHEKVTFQMNDTHPTVAVAELMRILMDEEGLGWDDAWSVTTKCVAYTNHTIMAEALEKWPVELFSRLLPRVYQIIEEINRRFVLEIQEKYPGNYDKIKKMAILYDGQVKMAHLAIVAGYSVNGVAKLHTEILKKQELKDFYEMMPEKFNNKTNGITQRRFLLHGNQLLADWIKKRPEMDFYPRTFIFGAKASAGYARAKKIIKLINSVADVVNNDASIEGKLKVVFIENYRVSNAEMIFAAADVSEQISTASKEASGTGNMKFMLNGAPTLGTMDGANVEIVDEVGKENAFIFGLSADEVINYENNGGYDPRVIYNTDDEIRQVLTELVNGTFSSDTELFRDLYNSLLNQNGGERADQYFILADFRSYAAAQKKVEEAYKDEKGWARMAMLNTACADWKNSPYRKPLILKGVRQVGKTWILKEFGRQYYENTAYFNFDENEEYKQFFETTKDVNRILQNLMLASGQKIMPEKTLIIFDEVQDCPKVINSMKYFCENAPQYHIACAGSLLGIALSKPSSFPVGKVNFMQIDPMTLSEFLLANGDKNLSVYLETVDTIEPIPDAFFNPLYEKLKMYYVTGGMPEAVKMWTEARDVTAMQEALSGIIDAYERDFAKHPDISEFPKISMIWKSIPSQLARENKKFIYKVVKEGARAREYENALQWLVDARLVHKIYRSSAPGLPIAAYDDLSAFKIYLVDVGLLRRLAQLAPAAFGEGNRLFTEFKGALTENFILQTLITQFEVVPRYWSQSNPPYEVDFLIQRENDIFPVEVKSEANTTSKSLKKFKELFPDKVKLRIRFSLDNLKLDDDVLNIPLFMADQADRHIG</sequence>
<dbReference type="EnsemblMetazoa" id="GMOY006581-RA">
    <property type="protein sequence ID" value="GMOY006581-PA"/>
    <property type="gene ID" value="GMOY006581"/>
</dbReference>
<dbReference type="Pfam" id="PF13173">
    <property type="entry name" value="AAA_14"/>
    <property type="match status" value="1"/>
</dbReference>
<evidence type="ECO:0000256" key="3">
    <source>
        <dbReference type="ARBA" id="ARBA00022600"/>
    </source>
</evidence>
<dbReference type="EMBL" id="CCAG010006595">
    <property type="status" value="NOT_ANNOTATED_CDS"/>
    <property type="molecule type" value="Genomic_DNA"/>
</dbReference>
<dbReference type="Proteomes" id="UP000092444">
    <property type="component" value="Unassembled WGS sequence"/>
</dbReference>
<dbReference type="STRING" id="37546.A0A1B0G027"/>
<dbReference type="Pfam" id="PF13635">
    <property type="entry name" value="DUF4143"/>
    <property type="match status" value="1"/>
</dbReference>
<keyword evidence="6 11" id="KW-0663">Pyridoxal phosphate</keyword>
<dbReference type="InterPro" id="IPR011833">
    <property type="entry name" value="Glycg_phsphrylas"/>
</dbReference>